<comment type="similarity">
    <text evidence="1 2">Belongs to the outer membrane factor (OMF) (TC 1.B.17) family.</text>
</comment>
<evidence type="ECO:0000313" key="5">
    <source>
        <dbReference type="Proteomes" id="UP000292781"/>
    </source>
</evidence>
<keyword evidence="5" id="KW-1185">Reference proteome</keyword>
<feature type="compositionally biased region" description="Polar residues" evidence="3">
    <location>
        <begin position="130"/>
        <end position="146"/>
    </location>
</feature>
<dbReference type="EMBL" id="SJFN01000003">
    <property type="protein sequence ID" value="TBW40633.1"/>
    <property type="molecule type" value="Genomic_DNA"/>
</dbReference>
<comment type="subcellular location">
    <subcellularLocation>
        <location evidence="2">Cell membrane</location>
        <topology evidence="2">Lipid-anchor</topology>
    </subcellularLocation>
</comment>
<dbReference type="OrthoDB" id="9783100at2"/>
<name>A0A4Q9VWM4_9HYPH</name>
<dbReference type="NCBIfam" id="TIGR01845">
    <property type="entry name" value="outer_NodT"/>
    <property type="match status" value="1"/>
</dbReference>
<protein>
    <submittedName>
        <fullName evidence="4">Efflux transporter outer membrane subunit</fullName>
    </submittedName>
</protein>
<reference evidence="4 5" key="1">
    <citation type="submission" date="2019-02" db="EMBL/GenBank/DDBJ databases">
        <title>Siculibacillus lacustris gen. nov., sp. nov., a new rosette-forming bacterium isolated from a freshwater crater lake (Lake St. Ana, Romania).</title>
        <authorList>
            <person name="Felfoldi T."/>
            <person name="Marton Z."/>
            <person name="Szabo A."/>
            <person name="Mentes A."/>
            <person name="Boka K."/>
            <person name="Marialigeti K."/>
            <person name="Mathe I."/>
            <person name="Koncz M."/>
            <person name="Schumann P."/>
            <person name="Toth E."/>
        </authorList>
    </citation>
    <scope>NUCLEOTIDE SEQUENCE [LARGE SCALE GENOMIC DNA]</scope>
    <source>
        <strain evidence="4 5">SA-279</strain>
    </source>
</reference>
<keyword evidence="2" id="KW-0449">Lipoprotein</keyword>
<dbReference type="GO" id="GO:0015562">
    <property type="term" value="F:efflux transmembrane transporter activity"/>
    <property type="evidence" value="ECO:0007669"/>
    <property type="project" value="InterPro"/>
</dbReference>
<evidence type="ECO:0000256" key="2">
    <source>
        <dbReference type="RuleBase" id="RU362097"/>
    </source>
</evidence>
<dbReference type="PANTHER" id="PTHR30203:SF33">
    <property type="entry name" value="BLR4455 PROTEIN"/>
    <property type="match status" value="1"/>
</dbReference>
<dbReference type="PROSITE" id="PS51257">
    <property type="entry name" value="PROKAR_LIPOPROTEIN"/>
    <property type="match status" value="1"/>
</dbReference>
<dbReference type="GO" id="GO:0005886">
    <property type="term" value="C:plasma membrane"/>
    <property type="evidence" value="ECO:0007669"/>
    <property type="project" value="UniProtKB-SubCell"/>
</dbReference>
<keyword evidence="2" id="KW-0564">Palmitate</keyword>
<evidence type="ECO:0000256" key="3">
    <source>
        <dbReference type="SAM" id="MobiDB-lite"/>
    </source>
</evidence>
<dbReference type="InterPro" id="IPR003423">
    <property type="entry name" value="OMP_efflux"/>
</dbReference>
<sequence>MRLISHRRSRRIRPRATSGIAVGLAAFLGACTVGPDFSPPAAPDVAGYTREGGASAAVGSEVAGAIGQRFVSGRDIPGEWWRLFRSKTINALVAEAVHNHPDLAAAEAALRAARETAIAEGGSLLPQAGFSGSQTREGVSQAQSGRRGTGSVFDLSGASVSVSYDLDVFGGERRKIEGLEATAENQRYQLEATQLALSANVVTTLITDASLRAQIAATKDIIRAESEQLDLLRKQFDLGAIAQTDVLLQESNVAQSRAGLPALEKALAQNRNQLMAYLGRLPSQDRGEQVPLAELRLPGELPLSLPSALVRQRPDVLAAEETLRRANAQIGVATANMLPKLSLSAAFGSQALSPGELFGAQTAAWSLASSVSQPLFQGGALIHARESAIASRDQAAAQYRSTVIKAFQNVADSLRAIQTDAKALAAQVDAERAATRSLEISRSQFKTGGTTWTTVLTADQAYQNARIARVKAQAQRHADTAALFQALGGGWWNRVDETPAAEPRPLAEILTAR</sequence>
<dbReference type="Proteomes" id="UP000292781">
    <property type="component" value="Unassembled WGS sequence"/>
</dbReference>
<dbReference type="AlphaFoldDB" id="A0A4Q9VWM4"/>
<evidence type="ECO:0000256" key="1">
    <source>
        <dbReference type="ARBA" id="ARBA00007613"/>
    </source>
</evidence>
<proteinExistence type="inferred from homology"/>
<keyword evidence="2" id="KW-0472">Membrane</keyword>
<dbReference type="Gene3D" id="2.20.200.10">
    <property type="entry name" value="Outer membrane efflux proteins (OEP)"/>
    <property type="match status" value="1"/>
</dbReference>
<feature type="region of interest" description="Disordered" evidence="3">
    <location>
        <begin position="129"/>
        <end position="150"/>
    </location>
</feature>
<accession>A0A4Q9VWM4</accession>
<dbReference type="PANTHER" id="PTHR30203">
    <property type="entry name" value="OUTER MEMBRANE CATION EFFLUX PROTEIN"/>
    <property type="match status" value="1"/>
</dbReference>
<dbReference type="InterPro" id="IPR010131">
    <property type="entry name" value="MdtP/NodT-like"/>
</dbReference>
<dbReference type="Pfam" id="PF02321">
    <property type="entry name" value="OEP"/>
    <property type="match status" value="2"/>
</dbReference>
<organism evidence="4 5">
    <name type="scientific">Siculibacillus lacustris</name>
    <dbReference type="NCBI Taxonomy" id="1549641"/>
    <lineage>
        <taxon>Bacteria</taxon>
        <taxon>Pseudomonadati</taxon>
        <taxon>Pseudomonadota</taxon>
        <taxon>Alphaproteobacteria</taxon>
        <taxon>Hyphomicrobiales</taxon>
        <taxon>Ancalomicrobiaceae</taxon>
        <taxon>Siculibacillus</taxon>
    </lineage>
</organism>
<dbReference type="Gene3D" id="1.20.1600.10">
    <property type="entry name" value="Outer membrane efflux proteins (OEP)"/>
    <property type="match status" value="1"/>
</dbReference>
<dbReference type="SUPFAM" id="SSF56954">
    <property type="entry name" value="Outer membrane efflux proteins (OEP)"/>
    <property type="match status" value="1"/>
</dbReference>
<comment type="caution">
    <text evidence="4">The sequence shown here is derived from an EMBL/GenBank/DDBJ whole genome shotgun (WGS) entry which is preliminary data.</text>
</comment>
<evidence type="ECO:0000313" key="4">
    <source>
        <dbReference type="EMBL" id="TBW40633.1"/>
    </source>
</evidence>
<keyword evidence="2" id="KW-1134">Transmembrane beta strand</keyword>
<dbReference type="RefSeq" id="WP_131305696.1">
    <property type="nucleotide sequence ID" value="NZ_SJFN01000003.1"/>
</dbReference>
<keyword evidence="2" id="KW-0812">Transmembrane</keyword>
<gene>
    <name evidence="4" type="ORF">EYW49_02580</name>
</gene>